<keyword evidence="4" id="KW-0328">Glycosyltransferase</keyword>
<dbReference type="EC" id="2.4.-.-" evidence="4"/>
<sequence length="415" mass="48097">MKKVLIIANEFPPMGGSGVQRSTKFVKYLPQFGIEPVVLTKEHVNSLTDETLLEELPKDLKIYRLKPYDLINKKGLFGLVLKFIGTRLLSPDSEFFWYYFNRKKAADIIEKENIKYIYTTSYPYSSHLMGLYLKRLYPDIKWVTDFRDEWTNNPYHLDDFYKRIKLKLEKKKELSVTNECDFLITNTQFMLENFIKDNPTLVGRSTYIPNGYDDDDFIGLKNERDGGEKFVITHTGSLYGRRNLKEFLDGLEIAINNNSIDKDKIEIRIVGNVYKKIIDEYAEQYDLEGKIKAFGYMPHKESIQMLYNSDILLLLIGKGKGSENFYTGKLFEYIKADRPILAIVPEKGAAAQVVVETNTGTVVDPNKTSKIAKELANYYQEWKDGKVIHNPKRDKIEGFSRKSQTKKLAEIINSL</sequence>
<evidence type="ECO:0000313" key="5">
    <source>
        <dbReference type="Proteomes" id="UP001108123"/>
    </source>
</evidence>
<comment type="caution">
    <text evidence="4">The sequence shown here is derived from an EMBL/GenBank/DDBJ whole genome shotgun (WGS) entry which is preliminary data.</text>
</comment>
<name>A0A9Q4AA60_9FIRM</name>
<dbReference type="EMBL" id="JAKNID010000003">
    <property type="protein sequence ID" value="MCG4564088.1"/>
    <property type="molecule type" value="Genomic_DNA"/>
</dbReference>
<evidence type="ECO:0000313" key="4">
    <source>
        <dbReference type="EMBL" id="MCG4564088.1"/>
    </source>
</evidence>
<proteinExistence type="predicted"/>
<protein>
    <submittedName>
        <fullName evidence="4">Glycosyltransferase</fullName>
        <ecNumber evidence="4">2.4.-.-</ecNumber>
    </submittedName>
</protein>
<gene>
    <name evidence="4" type="ORF">L0P62_01360</name>
</gene>
<dbReference type="Pfam" id="PF13439">
    <property type="entry name" value="Glyco_transf_4"/>
    <property type="match status" value="1"/>
</dbReference>
<accession>A0A9Q4AA60</accession>
<organism evidence="4 5">
    <name type="scientific">Anaerosalibacter bizertensis</name>
    <dbReference type="NCBI Taxonomy" id="932217"/>
    <lineage>
        <taxon>Bacteria</taxon>
        <taxon>Bacillati</taxon>
        <taxon>Bacillota</taxon>
        <taxon>Tissierellia</taxon>
        <taxon>Tissierellales</taxon>
        <taxon>Sporanaerobacteraceae</taxon>
        <taxon>Anaerosalibacter</taxon>
    </lineage>
</organism>
<dbReference type="AlphaFoldDB" id="A0A9Q4AA60"/>
<dbReference type="PANTHER" id="PTHR46401:SF2">
    <property type="entry name" value="GLYCOSYLTRANSFERASE WBBK-RELATED"/>
    <property type="match status" value="1"/>
</dbReference>
<dbReference type="GO" id="GO:0009103">
    <property type="term" value="P:lipopolysaccharide biosynthetic process"/>
    <property type="evidence" value="ECO:0007669"/>
    <property type="project" value="TreeGrafter"/>
</dbReference>
<dbReference type="InterPro" id="IPR028098">
    <property type="entry name" value="Glyco_trans_4-like_N"/>
</dbReference>
<evidence type="ECO:0000259" key="3">
    <source>
        <dbReference type="Pfam" id="PF13439"/>
    </source>
</evidence>
<dbReference type="RefSeq" id="WP_226807516.1">
    <property type="nucleotide sequence ID" value="NZ_JAJBNW010000006.1"/>
</dbReference>
<feature type="domain" description="Glycosyltransferase subfamily 4-like N-terminal" evidence="3">
    <location>
        <begin position="25"/>
        <end position="215"/>
    </location>
</feature>
<feature type="domain" description="Glycosyl transferase family 1" evidence="2">
    <location>
        <begin position="227"/>
        <end position="383"/>
    </location>
</feature>
<dbReference type="PANTHER" id="PTHR46401">
    <property type="entry name" value="GLYCOSYLTRANSFERASE WBBK-RELATED"/>
    <property type="match status" value="1"/>
</dbReference>
<dbReference type="Gene3D" id="3.40.50.2000">
    <property type="entry name" value="Glycogen Phosphorylase B"/>
    <property type="match status" value="2"/>
</dbReference>
<dbReference type="GO" id="GO:0016757">
    <property type="term" value="F:glycosyltransferase activity"/>
    <property type="evidence" value="ECO:0007669"/>
    <property type="project" value="UniProtKB-KW"/>
</dbReference>
<keyword evidence="1 4" id="KW-0808">Transferase</keyword>
<evidence type="ECO:0000259" key="2">
    <source>
        <dbReference type="Pfam" id="PF00534"/>
    </source>
</evidence>
<evidence type="ECO:0000256" key="1">
    <source>
        <dbReference type="ARBA" id="ARBA00022679"/>
    </source>
</evidence>
<keyword evidence="5" id="KW-1185">Reference proteome</keyword>
<dbReference type="Pfam" id="PF00534">
    <property type="entry name" value="Glycos_transf_1"/>
    <property type="match status" value="1"/>
</dbReference>
<dbReference type="Proteomes" id="UP001108123">
    <property type="component" value="Unassembled WGS sequence"/>
</dbReference>
<dbReference type="SUPFAM" id="SSF53756">
    <property type="entry name" value="UDP-Glycosyltransferase/glycogen phosphorylase"/>
    <property type="match status" value="1"/>
</dbReference>
<dbReference type="InterPro" id="IPR001296">
    <property type="entry name" value="Glyco_trans_1"/>
</dbReference>
<reference evidence="4" key="1">
    <citation type="submission" date="2022-01" db="EMBL/GenBank/DDBJ databases">
        <title>Collection of gut derived symbiotic bacterial strains cultured from healthy donors.</title>
        <authorList>
            <person name="Lin H."/>
            <person name="Kohout C."/>
            <person name="Waligurski E."/>
            <person name="Pamer E.G."/>
        </authorList>
    </citation>
    <scope>NUCLEOTIDE SEQUENCE</scope>
    <source>
        <strain evidence="4">MSK.14.39</strain>
    </source>
</reference>